<comment type="caution">
    <text evidence="2">The sequence shown here is derived from an EMBL/GenBank/DDBJ whole genome shotgun (WGS) entry which is preliminary data.</text>
</comment>
<dbReference type="InterPro" id="IPR029044">
    <property type="entry name" value="Nucleotide-diphossugar_trans"/>
</dbReference>
<dbReference type="InterPro" id="IPR050834">
    <property type="entry name" value="Glycosyltransf_2"/>
</dbReference>
<sequence length="240" mass="27091">PPAPPHTCTPNARPPRFSFVLPVFKAKYLSESIDSILNQTMSDFELIIVNDQSPDDIDSIVFSFNDSRIQYDINEKNIGGTDLILNWNKCCQKAVGDYLILASDDDVYSPDFLDEVSCLLERFPKVSLVPGRVRSINEEGAEVEKDHLFPIYMPQDDFLYYASRGMISVQAQYVYNREKFMKRGGFINFPFAWNSDAATAYMMSDGGVLSTPSIVFTFRKSSIHITGDGSIKKQDSEIDC</sequence>
<gene>
    <name evidence="2" type="ORF">GA574_25650</name>
</gene>
<dbReference type="GO" id="GO:0016740">
    <property type="term" value="F:transferase activity"/>
    <property type="evidence" value="ECO:0007669"/>
    <property type="project" value="UniProtKB-KW"/>
</dbReference>
<protein>
    <submittedName>
        <fullName evidence="2">Glycosyltransferase family 2 protein</fullName>
    </submittedName>
</protein>
<dbReference type="Gene3D" id="3.90.550.10">
    <property type="entry name" value="Spore Coat Polysaccharide Biosynthesis Protein SpsA, Chain A"/>
    <property type="match status" value="1"/>
</dbReference>
<dbReference type="RefSeq" id="WP_151923783.1">
    <property type="nucleotide sequence ID" value="NZ_WDES01000068.1"/>
</dbReference>
<dbReference type="EMBL" id="WDES01000068">
    <property type="protein sequence ID" value="KAB6080772.1"/>
    <property type="molecule type" value="Genomic_DNA"/>
</dbReference>
<dbReference type="PANTHER" id="PTHR43685">
    <property type="entry name" value="GLYCOSYLTRANSFERASE"/>
    <property type="match status" value="1"/>
</dbReference>
<dbReference type="Proteomes" id="UP000435059">
    <property type="component" value="Unassembled WGS sequence"/>
</dbReference>
<dbReference type="PANTHER" id="PTHR43685:SF2">
    <property type="entry name" value="GLYCOSYLTRANSFERASE 2-LIKE DOMAIN-CONTAINING PROTEIN"/>
    <property type="match status" value="1"/>
</dbReference>
<evidence type="ECO:0000313" key="3">
    <source>
        <dbReference type="Proteomes" id="UP000435059"/>
    </source>
</evidence>
<dbReference type="AlphaFoldDB" id="A0A7J5NUV6"/>
<feature type="non-terminal residue" evidence="2">
    <location>
        <position position="1"/>
    </location>
</feature>
<dbReference type="CDD" id="cd00761">
    <property type="entry name" value="Glyco_tranf_GTA_type"/>
    <property type="match status" value="1"/>
</dbReference>
<evidence type="ECO:0000259" key="1">
    <source>
        <dbReference type="Pfam" id="PF00535"/>
    </source>
</evidence>
<keyword evidence="3" id="KW-1185">Reference proteome</keyword>
<dbReference type="InterPro" id="IPR001173">
    <property type="entry name" value="Glyco_trans_2-like"/>
</dbReference>
<accession>A0A7J5NUV6</accession>
<dbReference type="Pfam" id="PF00535">
    <property type="entry name" value="Glycos_transf_2"/>
    <property type="match status" value="1"/>
</dbReference>
<reference evidence="2 3" key="1">
    <citation type="journal article" date="2019" name="Nat. Med.">
        <title>A library of human gut bacterial isolates paired with longitudinal multiomics data enables mechanistic microbiome research.</title>
        <authorList>
            <person name="Poyet M."/>
            <person name="Groussin M."/>
            <person name="Gibbons S.M."/>
            <person name="Avila-Pacheco J."/>
            <person name="Jiang X."/>
            <person name="Kearney S.M."/>
            <person name="Perrotta A.R."/>
            <person name="Berdy B."/>
            <person name="Zhao S."/>
            <person name="Lieberman T.D."/>
            <person name="Swanson P.K."/>
            <person name="Smith M."/>
            <person name="Roesemann S."/>
            <person name="Alexander J.E."/>
            <person name="Rich S.A."/>
            <person name="Livny J."/>
            <person name="Vlamakis H."/>
            <person name="Clish C."/>
            <person name="Bullock K."/>
            <person name="Deik A."/>
            <person name="Scott J."/>
            <person name="Pierce K.A."/>
            <person name="Xavier R.J."/>
            <person name="Alm E.J."/>
        </authorList>
    </citation>
    <scope>NUCLEOTIDE SEQUENCE [LARGE SCALE GENOMIC DNA]</scope>
    <source>
        <strain evidence="2 3">BIOML-A74</strain>
    </source>
</reference>
<evidence type="ECO:0000313" key="2">
    <source>
        <dbReference type="EMBL" id="KAB6080772.1"/>
    </source>
</evidence>
<feature type="domain" description="Glycosyltransferase 2-like" evidence="1">
    <location>
        <begin position="18"/>
        <end position="149"/>
    </location>
</feature>
<dbReference type="SUPFAM" id="SSF53448">
    <property type="entry name" value="Nucleotide-diphospho-sugar transferases"/>
    <property type="match status" value="1"/>
</dbReference>
<organism evidence="2 3">
    <name type="scientific">Bacteroides xylanisolvens</name>
    <dbReference type="NCBI Taxonomy" id="371601"/>
    <lineage>
        <taxon>Bacteria</taxon>
        <taxon>Pseudomonadati</taxon>
        <taxon>Bacteroidota</taxon>
        <taxon>Bacteroidia</taxon>
        <taxon>Bacteroidales</taxon>
        <taxon>Bacteroidaceae</taxon>
        <taxon>Bacteroides</taxon>
    </lineage>
</organism>
<name>A0A7J5NUV6_9BACE</name>
<keyword evidence="2" id="KW-0808">Transferase</keyword>
<proteinExistence type="predicted"/>